<dbReference type="RefSeq" id="WP_203820140.1">
    <property type="nucleotide sequence ID" value="NZ_BAAABP010000002.1"/>
</dbReference>
<keyword evidence="3" id="KW-1003">Cell membrane</keyword>
<feature type="transmembrane region" description="Helical" evidence="7">
    <location>
        <begin position="51"/>
        <end position="71"/>
    </location>
</feature>
<evidence type="ECO:0000313" key="9">
    <source>
        <dbReference type="EMBL" id="GIE13697.1"/>
    </source>
</evidence>
<feature type="transmembrane region" description="Helical" evidence="7">
    <location>
        <begin position="16"/>
        <end position="39"/>
    </location>
</feature>
<dbReference type="NCBIfam" id="TIGR00711">
    <property type="entry name" value="efflux_EmrB"/>
    <property type="match status" value="1"/>
</dbReference>
<feature type="transmembrane region" description="Helical" evidence="7">
    <location>
        <begin position="410"/>
        <end position="432"/>
    </location>
</feature>
<feature type="transmembrane region" description="Helical" evidence="7">
    <location>
        <begin position="519"/>
        <end position="538"/>
    </location>
</feature>
<dbReference type="GO" id="GO:0022857">
    <property type="term" value="F:transmembrane transporter activity"/>
    <property type="evidence" value="ECO:0007669"/>
    <property type="project" value="InterPro"/>
</dbReference>
<evidence type="ECO:0000256" key="1">
    <source>
        <dbReference type="ARBA" id="ARBA00004651"/>
    </source>
</evidence>
<gene>
    <name evidence="9" type="ORF">Afe05nite_55370</name>
</gene>
<comment type="subcellular location">
    <subcellularLocation>
        <location evidence="1">Cell membrane</location>
        <topology evidence="1">Multi-pass membrane protein</topology>
    </subcellularLocation>
</comment>
<feature type="domain" description="Major facilitator superfamily (MFS) profile" evidence="8">
    <location>
        <begin position="17"/>
        <end position="457"/>
    </location>
</feature>
<feature type="transmembrane region" description="Helical" evidence="7">
    <location>
        <begin position="83"/>
        <end position="102"/>
    </location>
</feature>
<dbReference type="Proteomes" id="UP000598174">
    <property type="component" value="Unassembled WGS sequence"/>
</dbReference>
<feature type="transmembrane region" description="Helical" evidence="7">
    <location>
        <begin position="175"/>
        <end position="194"/>
    </location>
</feature>
<dbReference type="PANTHER" id="PTHR42718:SF39">
    <property type="entry name" value="ACTINORHODIN TRANSPORTER-RELATED"/>
    <property type="match status" value="1"/>
</dbReference>
<dbReference type="Gene3D" id="1.20.1250.20">
    <property type="entry name" value="MFS general substrate transporter like domains"/>
    <property type="match status" value="1"/>
</dbReference>
<dbReference type="Gene3D" id="1.20.1720.10">
    <property type="entry name" value="Multidrug resistance protein D"/>
    <property type="match status" value="1"/>
</dbReference>
<evidence type="ECO:0000313" key="10">
    <source>
        <dbReference type="Proteomes" id="UP000598174"/>
    </source>
</evidence>
<proteinExistence type="predicted"/>
<organism evidence="9 10">
    <name type="scientific">Paractinoplanes ferrugineus</name>
    <dbReference type="NCBI Taxonomy" id="113564"/>
    <lineage>
        <taxon>Bacteria</taxon>
        <taxon>Bacillati</taxon>
        <taxon>Actinomycetota</taxon>
        <taxon>Actinomycetes</taxon>
        <taxon>Micromonosporales</taxon>
        <taxon>Micromonosporaceae</taxon>
        <taxon>Paractinoplanes</taxon>
    </lineage>
</organism>
<dbReference type="Pfam" id="PF07690">
    <property type="entry name" value="MFS_1"/>
    <property type="match status" value="1"/>
</dbReference>
<name>A0A919MMX0_9ACTN</name>
<feature type="transmembrane region" description="Helical" evidence="7">
    <location>
        <begin position="343"/>
        <end position="362"/>
    </location>
</feature>
<feature type="transmembrane region" description="Helical" evidence="7">
    <location>
        <begin position="108"/>
        <end position="129"/>
    </location>
</feature>
<keyword evidence="2" id="KW-0813">Transport</keyword>
<dbReference type="InterPro" id="IPR036259">
    <property type="entry name" value="MFS_trans_sf"/>
</dbReference>
<evidence type="ECO:0000256" key="3">
    <source>
        <dbReference type="ARBA" id="ARBA00022475"/>
    </source>
</evidence>
<accession>A0A919MMX0</accession>
<feature type="transmembrane region" description="Helical" evidence="7">
    <location>
        <begin position="141"/>
        <end position="163"/>
    </location>
</feature>
<feature type="transmembrane region" description="Helical" evidence="7">
    <location>
        <begin position="272"/>
        <end position="297"/>
    </location>
</feature>
<dbReference type="PANTHER" id="PTHR42718">
    <property type="entry name" value="MAJOR FACILITATOR SUPERFAMILY MULTIDRUG TRANSPORTER MFSC"/>
    <property type="match status" value="1"/>
</dbReference>
<sequence>MTATRSATPPDSRRKWALIVVLLAAFMDLLDSTIVNVAIPSIQSDIGASFAQVQWIIAAYLLSFAVLLVTGGRLGDIFGRRRLFLIGVTSFTLASALCGLASNPELLIAARGLQGLAAALMVPQVLSIVTATFPPAERGAALGAFGGLAGLATVGGPILGAVLTDLDLFGWQWRTIFLINVPVGILTLVAAFVVVRESRSERPLRLDLVGVVLLAAGMLLLLVPLVEGRERGWPAWTFISMALAVVVLLVLVRQQRARSARDGSPLIAMNLFRLRSFSAGLSANLIFFTLVTGYFLIFTLYLQAGLGYSVLKAGLTGIPWSFGTSFAAAISATVLTKRLGRKVLVIGAVLLAAGFAGIGLTTELAGTDVTPWQLLPALLVGGIGMGMIVAPILDFILAEVPTDDAGSGSGLVNAVQQVGGAIGIAVIGVIFFSSLSHAAGPQVTAVAPELRAQLQQEGVPAETQDRIIAGVRQCFEDRIDNYGGPEPQSCRQSDAASPAAATAIGSAANEARGETFTVALRWSLGAIIALVLVTLLLITRLPREAHNHEEALLAEADDDAATGAIATR</sequence>
<dbReference type="InterPro" id="IPR011701">
    <property type="entry name" value="MFS"/>
</dbReference>
<feature type="transmembrane region" description="Helical" evidence="7">
    <location>
        <begin position="317"/>
        <end position="336"/>
    </location>
</feature>
<feature type="transmembrane region" description="Helical" evidence="7">
    <location>
        <begin position="206"/>
        <end position="226"/>
    </location>
</feature>
<dbReference type="AlphaFoldDB" id="A0A919MMX0"/>
<dbReference type="PRINTS" id="PR01036">
    <property type="entry name" value="TCRTETB"/>
</dbReference>
<dbReference type="SUPFAM" id="SSF103473">
    <property type="entry name" value="MFS general substrate transporter"/>
    <property type="match status" value="1"/>
</dbReference>
<evidence type="ECO:0000256" key="2">
    <source>
        <dbReference type="ARBA" id="ARBA00022448"/>
    </source>
</evidence>
<dbReference type="PROSITE" id="PS50850">
    <property type="entry name" value="MFS"/>
    <property type="match status" value="1"/>
</dbReference>
<dbReference type="CDD" id="cd17321">
    <property type="entry name" value="MFS_MMR_MDR_like"/>
    <property type="match status" value="1"/>
</dbReference>
<feature type="transmembrane region" description="Helical" evidence="7">
    <location>
        <begin position="374"/>
        <end position="398"/>
    </location>
</feature>
<keyword evidence="4 7" id="KW-0812">Transmembrane</keyword>
<keyword evidence="6 7" id="KW-0472">Membrane</keyword>
<protein>
    <submittedName>
        <fullName evidence="9">MFS transporter</fullName>
    </submittedName>
</protein>
<evidence type="ECO:0000256" key="7">
    <source>
        <dbReference type="SAM" id="Phobius"/>
    </source>
</evidence>
<dbReference type="InterPro" id="IPR020846">
    <property type="entry name" value="MFS_dom"/>
</dbReference>
<keyword evidence="5 7" id="KW-1133">Transmembrane helix</keyword>
<dbReference type="InterPro" id="IPR004638">
    <property type="entry name" value="EmrB-like"/>
</dbReference>
<dbReference type="EMBL" id="BOMM01000050">
    <property type="protein sequence ID" value="GIE13697.1"/>
    <property type="molecule type" value="Genomic_DNA"/>
</dbReference>
<evidence type="ECO:0000259" key="8">
    <source>
        <dbReference type="PROSITE" id="PS50850"/>
    </source>
</evidence>
<comment type="caution">
    <text evidence="9">The sequence shown here is derived from an EMBL/GenBank/DDBJ whole genome shotgun (WGS) entry which is preliminary data.</text>
</comment>
<keyword evidence="10" id="KW-1185">Reference proteome</keyword>
<dbReference type="GO" id="GO:0005886">
    <property type="term" value="C:plasma membrane"/>
    <property type="evidence" value="ECO:0007669"/>
    <property type="project" value="UniProtKB-SubCell"/>
</dbReference>
<evidence type="ECO:0000256" key="4">
    <source>
        <dbReference type="ARBA" id="ARBA00022692"/>
    </source>
</evidence>
<evidence type="ECO:0000256" key="5">
    <source>
        <dbReference type="ARBA" id="ARBA00022989"/>
    </source>
</evidence>
<evidence type="ECO:0000256" key="6">
    <source>
        <dbReference type="ARBA" id="ARBA00023136"/>
    </source>
</evidence>
<reference evidence="9" key="1">
    <citation type="submission" date="2021-01" db="EMBL/GenBank/DDBJ databases">
        <title>Whole genome shotgun sequence of Actinoplanes ferrugineus NBRC 15555.</title>
        <authorList>
            <person name="Komaki H."/>
            <person name="Tamura T."/>
        </authorList>
    </citation>
    <scope>NUCLEOTIDE SEQUENCE</scope>
    <source>
        <strain evidence="9">NBRC 15555</strain>
    </source>
</reference>
<feature type="transmembrane region" description="Helical" evidence="7">
    <location>
        <begin position="232"/>
        <end position="252"/>
    </location>
</feature>